<dbReference type="InterPro" id="IPR006315">
    <property type="entry name" value="OM_autotransptr_brl_dom"/>
</dbReference>
<dbReference type="NCBIfam" id="TIGR01414">
    <property type="entry name" value="autotrans_barl"/>
    <property type="match status" value="1"/>
</dbReference>
<evidence type="ECO:0000313" key="3">
    <source>
        <dbReference type="Proteomes" id="UP000862426"/>
    </source>
</evidence>
<dbReference type="Proteomes" id="UP000862426">
    <property type="component" value="Unassembled WGS sequence"/>
</dbReference>
<dbReference type="PANTHER" id="PTHR35037">
    <property type="entry name" value="C-TERMINAL REGION OF AIDA-LIKE PROTEIN"/>
    <property type="match status" value="1"/>
</dbReference>
<dbReference type="InterPro" id="IPR012332">
    <property type="entry name" value="Autotransporter_pectin_lyase_C"/>
</dbReference>
<reference evidence="2" key="2">
    <citation type="submission" date="2022-05" db="EMBL/GenBank/DDBJ databases">
        <authorList>
            <consortium name="NCBI Pathogen Detection Project"/>
        </authorList>
    </citation>
    <scope>NUCLEOTIDE SEQUENCE</scope>
    <source>
        <strain evidence="2">CAV1698</strain>
    </source>
</reference>
<dbReference type="SMART" id="SM00869">
    <property type="entry name" value="Autotransporter"/>
    <property type="match status" value="1"/>
</dbReference>
<dbReference type="InterPro" id="IPR005546">
    <property type="entry name" value="Autotransporte_beta"/>
</dbReference>
<dbReference type="EMBL" id="DACYAJ020000018">
    <property type="protein sequence ID" value="HCD1256344.1"/>
    <property type="molecule type" value="Genomic_DNA"/>
</dbReference>
<dbReference type="AlphaFoldDB" id="A0A9C7V374"/>
<proteinExistence type="predicted"/>
<sequence length="768" mass="84675">MYQWKINSTLLVPLALSVSISHILYSGNAFAKKYELNFIGKSADKGVSIKDTITQDNQYDFAVKVDNPDLPEGNGLEVRIGNVTAAQSGAYAIGDYKVTIDGKTQMEHPAGLAFFGLSVEGKDSRVSVDNFTLNNTFLVGSKYNHNNTALYAGSGSNIDLNGGVYIRSIIEHTEDGKEATVANNGLYARGVGSTITANGGNVYINTYASNFKELLENNMGYPSGSSKSDAVSAKDGGTVNINQSGKNQVNIFGNLDFGEKMYPNTSQMNITLNGADSYWHGHEANVLDESTGKWTGNLNLTLMNNAHWIPDGKDAQISAITLKDGGTVNLHGFNLHTNQSVNETVKIHDLRGNNGIFLIDVNTSKTDDQRRNGSDFIEVVSSSTGGTHAIEALNVDKLVSLKEDLWVADAANNVKFEAYDKIDITNEYVYDYKPLLRSDIREGDPASQYGTNWYITGVSTKASAASHTAIANASVNYAAATARLEIDSLNKRLGELRNDQQKNGLWMRYKGGELESDKGSYFKTQYHFWQLGYDNKEEGENAIWTRGLAAHYMKGNSDFDYGSGDNKSFGGSLYSAWNRPEKQDYLDLVLKYSHHDSDFDYQNVYGNSGKGDTSTWSLSASAEYGREFTVGKTSFIEPQAQLVYTYLDDARYTTSSGLKVHQKDIDSLIGRAGVRIGHRFEDRPNSDVYLKVDWLHEFVGDRDVIVRGKDATLKVTEGGSDSWINYGIGTNVQLTQENNSRLYLDLEKSAGGDIDTNWQVNAGFRFEW</sequence>
<organism evidence="2 3">
    <name type="scientific">Citrobacter amalonaticus</name>
    <dbReference type="NCBI Taxonomy" id="35703"/>
    <lineage>
        <taxon>Bacteria</taxon>
        <taxon>Pseudomonadati</taxon>
        <taxon>Pseudomonadota</taxon>
        <taxon>Gammaproteobacteria</taxon>
        <taxon>Enterobacterales</taxon>
        <taxon>Enterobacteriaceae</taxon>
        <taxon>Citrobacter</taxon>
    </lineage>
</organism>
<reference evidence="2" key="1">
    <citation type="journal article" date="2018" name="Genome Biol.">
        <title>SKESA: strategic k-mer extension for scrupulous assemblies.</title>
        <authorList>
            <person name="Souvorov A."/>
            <person name="Agarwala R."/>
            <person name="Lipman D.J."/>
        </authorList>
    </citation>
    <scope>NUCLEOTIDE SEQUENCE</scope>
    <source>
        <strain evidence="2">CAV1698</strain>
    </source>
</reference>
<dbReference type="Gene3D" id="2.160.20.20">
    <property type="match status" value="1"/>
</dbReference>
<dbReference type="Gene3D" id="2.40.128.130">
    <property type="entry name" value="Autotransporter beta-domain"/>
    <property type="match status" value="1"/>
</dbReference>
<evidence type="ECO:0000313" key="2">
    <source>
        <dbReference type="EMBL" id="HCD1256344.1"/>
    </source>
</evidence>
<dbReference type="InterPro" id="IPR051551">
    <property type="entry name" value="Autotransporter_adhesion"/>
</dbReference>
<name>A0A9C7V374_CITAM</name>
<protein>
    <submittedName>
        <fullName evidence="2">Autotransporter outer membrane beta-barrel domain-containing protein</fullName>
    </submittedName>
</protein>
<dbReference type="PROSITE" id="PS51208">
    <property type="entry name" value="AUTOTRANSPORTER"/>
    <property type="match status" value="1"/>
</dbReference>
<evidence type="ECO:0000259" key="1">
    <source>
        <dbReference type="PROSITE" id="PS51208"/>
    </source>
</evidence>
<accession>A0A9C7V374</accession>
<dbReference type="InterPro" id="IPR003991">
    <property type="entry name" value="Pertactin_virulence_factor"/>
</dbReference>
<dbReference type="Pfam" id="PF03797">
    <property type="entry name" value="Autotransporter"/>
    <property type="match status" value="1"/>
</dbReference>
<gene>
    <name evidence="2" type="ORF">JD854_RS15005</name>
</gene>
<dbReference type="PRINTS" id="PR01484">
    <property type="entry name" value="PRTACTNFAMLY"/>
</dbReference>
<dbReference type="PANTHER" id="PTHR35037:SF2">
    <property type="match status" value="1"/>
</dbReference>
<feature type="domain" description="Autotransporter" evidence="1">
    <location>
        <begin position="498"/>
        <end position="768"/>
    </location>
</feature>
<dbReference type="SUPFAM" id="SSF103515">
    <property type="entry name" value="Autotransporter"/>
    <property type="match status" value="1"/>
</dbReference>
<comment type="caution">
    <text evidence="2">The sequence shown here is derived from an EMBL/GenBank/DDBJ whole genome shotgun (WGS) entry which is preliminary data.</text>
</comment>
<dbReference type="InterPro" id="IPR036709">
    <property type="entry name" value="Autotransporte_beta_dom_sf"/>
</dbReference>
<dbReference type="GO" id="GO:0019867">
    <property type="term" value="C:outer membrane"/>
    <property type="evidence" value="ECO:0007669"/>
    <property type="project" value="InterPro"/>
</dbReference>